<reference evidence="1" key="1">
    <citation type="submission" date="2022-07" db="EMBL/GenBank/DDBJ databases">
        <title>Genome Sequence of Phlebia brevispora.</title>
        <authorList>
            <person name="Buettner E."/>
        </authorList>
    </citation>
    <scope>NUCLEOTIDE SEQUENCE</scope>
    <source>
        <strain evidence="1">MPL23</strain>
    </source>
</reference>
<evidence type="ECO:0000313" key="2">
    <source>
        <dbReference type="Proteomes" id="UP001148662"/>
    </source>
</evidence>
<organism evidence="1 2">
    <name type="scientific">Phlebia brevispora</name>
    <dbReference type="NCBI Taxonomy" id="194682"/>
    <lineage>
        <taxon>Eukaryota</taxon>
        <taxon>Fungi</taxon>
        <taxon>Dikarya</taxon>
        <taxon>Basidiomycota</taxon>
        <taxon>Agaricomycotina</taxon>
        <taxon>Agaricomycetes</taxon>
        <taxon>Polyporales</taxon>
        <taxon>Meruliaceae</taxon>
        <taxon>Phlebia</taxon>
    </lineage>
</organism>
<dbReference type="Proteomes" id="UP001148662">
    <property type="component" value="Unassembled WGS sequence"/>
</dbReference>
<sequence>MTLPSDDPSRNEFSTNEKATTKAEVEVVTSGKLDIEHAIVADDPRKWSRTRKNFVLVTVSAASMIAGLGGNIYNPGIAQIESELHASSGEISLSLSLYILIQGCFPLFWSAVSEITGRKKVYLASITLCTIGCIVAGLAKTVGVLIGMRCIQAAGSAAVISIGAATLADIYEPHERGTMMGIYYW</sequence>
<gene>
    <name evidence="1" type="ORF">NM688_g8769</name>
</gene>
<keyword evidence="2" id="KW-1185">Reference proteome</keyword>
<proteinExistence type="predicted"/>
<name>A0ACC1RPE9_9APHY</name>
<evidence type="ECO:0000313" key="1">
    <source>
        <dbReference type="EMBL" id="KAJ3523174.1"/>
    </source>
</evidence>
<dbReference type="EMBL" id="JANHOG010002462">
    <property type="protein sequence ID" value="KAJ3523174.1"/>
    <property type="molecule type" value="Genomic_DNA"/>
</dbReference>
<protein>
    <submittedName>
        <fullName evidence="1">Uncharacterized protein</fullName>
    </submittedName>
</protein>
<accession>A0ACC1RPE9</accession>
<comment type="caution">
    <text evidence="1">The sequence shown here is derived from an EMBL/GenBank/DDBJ whole genome shotgun (WGS) entry which is preliminary data.</text>
</comment>